<proteinExistence type="predicted"/>
<name>A0A6N4SN27_CYTH3</name>
<organism evidence="1 2">
    <name type="scientific">Cytophaga hutchinsonii (strain ATCC 33406 / DSM 1761 / CIP 103989 / NBRC 15051 / NCIMB 9469 / D465)</name>
    <dbReference type="NCBI Taxonomy" id="269798"/>
    <lineage>
        <taxon>Bacteria</taxon>
        <taxon>Pseudomonadati</taxon>
        <taxon>Bacteroidota</taxon>
        <taxon>Cytophagia</taxon>
        <taxon>Cytophagales</taxon>
        <taxon>Cytophagaceae</taxon>
        <taxon>Cytophaga</taxon>
    </lineage>
</organism>
<gene>
    <name evidence="1" type="ordered locus">CHU_0394</name>
</gene>
<dbReference type="KEGG" id="chu:CHU_0394"/>
<evidence type="ECO:0000313" key="1">
    <source>
        <dbReference type="EMBL" id="ABG57684.1"/>
    </source>
</evidence>
<reference evidence="1 2" key="1">
    <citation type="journal article" date="2007" name="Appl. Environ. Microbiol.">
        <title>Genome sequence of the cellulolytic gliding bacterium Cytophaga hutchinsonii.</title>
        <authorList>
            <person name="Xie G."/>
            <person name="Bruce D.C."/>
            <person name="Challacombe J.F."/>
            <person name="Chertkov O."/>
            <person name="Detter J.C."/>
            <person name="Gilna P."/>
            <person name="Han C.S."/>
            <person name="Lucas S."/>
            <person name="Misra M."/>
            <person name="Myers G.L."/>
            <person name="Richardson P."/>
            <person name="Tapia R."/>
            <person name="Thayer N."/>
            <person name="Thompson L.S."/>
            <person name="Brettin T.S."/>
            <person name="Henrissat B."/>
            <person name="Wilson D.B."/>
            <person name="McBride M.J."/>
        </authorList>
    </citation>
    <scope>NUCLEOTIDE SEQUENCE [LARGE SCALE GENOMIC DNA]</scope>
    <source>
        <strain evidence="2">ATCC 33406 / DSM 1761 / CIP 103989 / NBRC 15051 / NCIMB 9469 / D465</strain>
    </source>
</reference>
<dbReference type="AlphaFoldDB" id="A0A6N4SN27"/>
<evidence type="ECO:0000313" key="2">
    <source>
        <dbReference type="Proteomes" id="UP000001822"/>
    </source>
</evidence>
<accession>A0A6N4SN27</accession>
<dbReference type="EMBL" id="CP000383">
    <property type="protein sequence ID" value="ABG57684.1"/>
    <property type="molecule type" value="Genomic_DNA"/>
</dbReference>
<keyword evidence="2" id="KW-1185">Reference proteome</keyword>
<dbReference type="RefSeq" id="WP_011583800.1">
    <property type="nucleotide sequence ID" value="NC_008255.1"/>
</dbReference>
<sequence length="228" mass="26208">MKIIGLTILLFQISYLPSKVYKYQADCGQEAQWINGVKSCSIYDTAVFLTIHDEPEQEEFCTFRLKVQSISSDTLHVTPRNMQVTRVYENGRTDSISIENPEFYIDRANRDIKTCEKEINIIVKTNNTENATIGIIRSIPGSNKINTNTQASKAIYQEKLTSAQNKLLDAKETKAFWETQALRANTVYPLSFVEQNIYFKPNNCIKAVLHISIQDKVYDFLILKEEVY</sequence>
<dbReference type="OrthoDB" id="9947963at2"/>
<dbReference type="Proteomes" id="UP000001822">
    <property type="component" value="Chromosome"/>
</dbReference>
<protein>
    <submittedName>
        <fullName evidence="1">Uncharacterized protein</fullName>
    </submittedName>
</protein>